<keyword evidence="3" id="KW-1185">Reference proteome</keyword>
<name>A0A164B2Q7_9MYCO</name>
<gene>
    <name evidence="2" type="ORF">A4G28_04250</name>
</gene>
<evidence type="ECO:0000313" key="3">
    <source>
        <dbReference type="Proteomes" id="UP000077342"/>
    </source>
</evidence>
<organism evidence="2 3">
    <name type="scientific">Mycobacterium ostraviense</name>
    <dbReference type="NCBI Taxonomy" id="2738409"/>
    <lineage>
        <taxon>Bacteria</taxon>
        <taxon>Bacillati</taxon>
        <taxon>Actinomycetota</taxon>
        <taxon>Actinomycetes</taxon>
        <taxon>Mycobacteriales</taxon>
        <taxon>Mycobacteriaceae</taxon>
        <taxon>Mycobacterium</taxon>
    </lineage>
</organism>
<evidence type="ECO:0000259" key="1">
    <source>
        <dbReference type="Pfam" id="PF12728"/>
    </source>
</evidence>
<protein>
    <recommendedName>
        <fullName evidence="1">Helix-turn-helix domain-containing protein</fullName>
    </recommendedName>
</protein>
<proteinExistence type="predicted"/>
<accession>A0A164B2Q7</accession>
<evidence type="ECO:0000313" key="2">
    <source>
        <dbReference type="EMBL" id="KZS63051.1"/>
    </source>
</evidence>
<comment type="caution">
    <text evidence="2">The sequence shown here is derived from an EMBL/GenBank/DDBJ whole genome shotgun (WGS) entry which is preliminary data.</text>
</comment>
<reference evidence="3" key="1">
    <citation type="submission" date="2016-04" db="EMBL/GenBank/DDBJ databases">
        <authorList>
            <person name="Strapagiel D."/>
            <person name="Borowka P."/>
            <person name="Marciniak B."/>
            <person name="Bakula Z."/>
            <person name="Van Ingen J."/>
            <person name="Safianowska A."/>
            <person name="Dziadek J."/>
            <person name="Jagielski T."/>
        </authorList>
    </citation>
    <scope>NUCLEOTIDE SEQUENCE [LARGE SCALE GENOMIC DNA]</scope>
    <source>
        <strain evidence="3">1010001458</strain>
    </source>
</reference>
<dbReference type="Proteomes" id="UP000077342">
    <property type="component" value="Unassembled WGS sequence"/>
</dbReference>
<dbReference type="Pfam" id="PF12728">
    <property type="entry name" value="HTH_17"/>
    <property type="match status" value="1"/>
</dbReference>
<dbReference type="InterPro" id="IPR041657">
    <property type="entry name" value="HTH_17"/>
</dbReference>
<sequence length="65" mass="7056">MPMPKTPPLSTAAAESLTGIPKRTIIAAINRGDLKAHKMNGLTGAFLIEQRDLDRWVAKREAKSA</sequence>
<dbReference type="AlphaFoldDB" id="A0A164B2Q7"/>
<feature type="domain" description="Helix-turn-helix" evidence="1">
    <location>
        <begin position="9"/>
        <end position="60"/>
    </location>
</feature>
<dbReference type="EMBL" id="LWCI01000100">
    <property type="protein sequence ID" value="KZS63051.1"/>
    <property type="molecule type" value="Genomic_DNA"/>
</dbReference>